<dbReference type="PROSITE" id="PS50198">
    <property type="entry name" value="PPIC_PPIASE_2"/>
    <property type="match status" value="1"/>
</dbReference>
<comment type="caution">
    <text evidence="11">The sequence shown here is derived from an EMBL/GenBank/DDBJ whole genome shotgun (WGS) entry which is preliminary data.</text>
</comment>
<dbReference type="PANTHER" id="PTHR47245:SF2">
    <property type="entry name" value="PEPTIDYL-PROLYL CIS-TRANS ISOMERASE HP_0175-RELATED"/>
    <property type="match status" value="1"/>
</dbReference>
<dbReference type="AlphaFoldDB" id="A0A6I4J381"/>
<evidence type="ECO:0000313" key="11">
    <source>
        <dbReference type="EMBL" id="MVO77841.1"/>
    </source>
</evidence>
<dbReference type="Pfam" id="PF00639">
    <property type="entry name" value="Rotamase"/>
    <property type="match status" value="1"/>
</dbReference>
<protein>
    <recommendedName>
        <fullName evidence="4">Parvulin-like PPIase</fullName>
        <ecNumber evidence="3">5.2.1.8</ecNumber>
    </recommendedName>
    <alternativeName>
        <fullName evidence="6">Peptidyl-prolyl cis-trans isomerase plp</fullName>
    </alternativeName>
    <alternativeName>
        <fullName evidence="7">Rotamase plp</fullName>
    </alternativeName>
</protein>
<dbReference type="Proteomes" id="UP000441389">
    <property type="component" value="Unassembled WGS sequence"/>
</dbReference>
<evidence type="ECO:0000256" key="3">
    <source>
        <dbReference type="ARBA" id="ARBA00013194"/>
    </source>
</evidence>
<evidence type="ECO:0000259" key="10">
    <source>
        <dbReference type="PROSITE" id="PS50198"/>
    </source>
</evidence>
<evidence type="ECO:0000256" key="7">
    <source>
        <dbReference type="ARBA" id="ARBA00031484"/>
    </source>
</evidence>
<keyword evidence="12" id="KW-1185">Reference proteome</keyword>
<organism evidence="11 12">
    <name type="scientific">Sphingomonas horti</name>
    <dbReference type="NCBI Taxonomy" id="2682842"/>
    <lineage>
        <taxon>Bacteria</taxon>
        <taxon>Pseudomonadati</taxon>
        <taxon>Pseudomonadota</taxon>
        <taxon>Alphaproteobacteria</taxon>
        <taxon>Sphingomonadales</taxon>
        <taxon>Sphingomonadaceae</taxon>
        <taxon>Sphingomonas</taxon>
    </lineage>
</organism>
<dbReference type="SUPFAM" id="SSF109998">
    <property type="entry name" value="Triger factor/SurA peptide-binding domain-like"/>
    <property type="match status" value="1"/>
</dbReference>
<dbReference type="GO" id="GO:0003755">
    <property type="term" value="F:peptidyl-prolyl cis-trans isomerase activity"/>
    <property type="evidence" value="ECO:0007669"/>
    <property type="project" value="UniProtKB-KW"/>
</dbReference>
<dbReference type="PROSITE" id="PS51257">
    <property type="entry name" value="PROKAR_LIPOPROTEIN"/>
    <property type="match status" value="1"/>
</dbReference>
<dbReference type="RefSeq" id="WP_157026813.1">
    <property type="nucleotide sequence ID" value="NZ_WQMS01000008.1"/>
</dbReference>
<comment type="similarity">
    <text evidence="2">Belongs to the PpiC/parvulin rotamase family.</text>
</comment>
<dbReference type="InterPro" id="IPR050245">
    <property type="entry name" value="PrsA_foldase"/>
</dbReference>
<evidence type="ECO:0000313" key="12">
    <source>
        <dbReference type="Proteomes" id="UP000441389"/>
    </source>
</evidence>
<dbReference type="Gene3D" id="3.10.50.40">
    <property type="match status" value="1"/>
</dbReference>
<accession>A0A6I4J381</accession>
<evidence type="ECO:0000256" key="1">
    <source>
        <dbReference type="ARBA" id="ARBA00000971"/>
    </source>
</evidence>
<feature type="domain" description="PpiC" evidence="10">
    <location>
        <begin position="148"/>
        <end position="250"/>
    </location>
</feature>
<evidence type="ECO:0000256" key="4">
    <source>
        <dbReference type="ARBA" id="ARBA00018370"/>
    </source>
</evidence>
<sequence>MTRPLDVINIGDPEARPAPVMPGACASGGCGGPEPDLPPPPSFGEVRVNGVEITPEAIAQEIQHHPAPDAETAWIEAARALAVRELLLQEARRLGIEAEPDNDEAGRAEADDDALVRALLEEEVQPARAGETECRRYYEANRARFRTPDLFEASHILIEPEEDSPAAWAAAEARALTIAAEVGDDPAAFAAAARAFSGCASAQQDGSLGQIRRGELVGPVQAGIEALADGTTARAPVRSRFGWHVLRLQRRIPGHILPFEAVRPRIADMLEARSWSVEAARYVAALAARGDVEGIRIAEGAG</sequence>
<evidence type="ECO:0000256" key="8">
    <source>
        <dbReference type="PROSITE-ProRule" id="PRU00278"/>
    </source>
</evidence>
<evidence type="ECO:0000256" key="9">
    <source>
        <dbReference type="SAM" id="MobiDB-lite"/>
    </source>
</evidence>
<dbReference type="SUPFAM" id="SSF54534">
    <property type="entry name" value="FKBP-like"/>
    <property type="match status" value="1"/>
</dbReference>
<evidence type="ECO:0000256" key="2">
    <source>
        <dbReference type="ARBA" id="ARBA00007656"/>
    </source>
</evidence>
<dbReference type="InterPro" id="IPR000297">
    <property type="entry name" value="PPIase_PpiC"/>
</dbReference>
<dbReference type="InterPro" id="IPR046357">
    <property type="entry name" value="PPIase_dom_sf"/>
</dbReference>
<dbReference type="EC" id="5.2.1.8" evidence="3"/>
<dbReference type="PANTHER" id="PTHR47245">
    <property type="entry name" value="PEPTIDYLPROLYL ISOMERASE"/>
    <property type="match status" value="1"/>
</dbReference>
<evidence type="ECO:0000256" key="5">
    <source>
        <dbReference type="ARBA" id="ARBA00023110"/>
    </source>
</evidence>
<dbReference type="EMBL" id="WQMS01000008">
    <property type="protein sequence ID" value="MVO77841.1"/>
    <property type="molecule type" value="Genomic_DNA"/>
</dbReference>
<feature type="region of interest" description="Disordered" evidence="9">
    <location>
        <begin position="11"/>
        <end position="40"/>
    </location>
</feature>
<keyword evidence="8 11" id="KW-0413">Isomerase</keyword>
<keyword evidence="5 8" id="KW-0697">Rotamase</keyword>
<name>A0A6I4J381_9SPHN</name>
<proteinExistence type="inferred from homology"/>
<reference evidence="11 12" key="1">
    <citation type="submission" date="2019-12" db="EMBL/GenBank/DDBJ databases">
        <authorList>
            <person name="Huq M.A."/>
        </authorList>
    </citation>
    <scope>NUCLEOTIDE SEQUENCE [LARGE SCALE GENOMIC DNA]</scope>
    <source>
        <strain evidence="11 12">MAH-20</strain>
    </source>
</reference>
<gene>
    <name evidence="11" type="ORF">GON01_07825</name>
</gene>
<comment type="catalytic activity">
    <reaction evidence="1">
        <text>[protein]-peptidylproline (omega=180) = [protein]-peptidylproline (omega=0)</text>
        <dbReference type="Rhea" id="RHEA:16237"/>
        <dbReference type="Rhea" id="RHEA-COMP:10747"/>
        <dbReference type="Rhea" id="RHEA-COMP:10748"/>
        <dbReference type="ChEBI" id="CHEBI:83833"/>
        <dbReference type="ChEBI" id="CHEBI:83834"/>
        <dbReference type="EC" id="5.2.1.8"/>
    </reaction>
</comment>
<evidence type="ECO:0000256" key="6">
    <source>
        <dbReference type="ARBA" id="ARBA00030642"/>
    </source>
</evidence>
<dbReference type="InterPro" id="IPR027304">
    <property type="entry name" value="Trigger_fact/SurA_dom_sf"/>
</dbReference>